<comment type="domain">
    <text evidence="3">2 residues (Tyr-57 and Arg-60) present in a large hydrophobic pocket are probably involved in substrate specificity. They are important for desuccinylation activity, but dispensable for deacetylation activity.</text>
</comment>
<feature type="binding site" evidence="3">
    <location>
        <begin position="206"/>
        <end position="208"/>
    </location>
    <ligand>
        <name>NAD(+)</name>
        <dbReference type="ChEBI" id="CHEBI:57540"/>
    </ligand>
</feature>
<dbReference type="PROSITE" id="PS50305">
    <property type="entry name" value="SIRTUIN"/>
    <property type="match status" value="1"/>
</dbReference>
<feature type="binding site" evidence="3">
    <location>
        <begin position="180"/>
        <end position="182"/>
    </location>
    <ligand>
        <name>NAD(+)</name>
        <dbReference type="ChEBI" id="CHEBI:57540"/>
    </ligand>
</feature>
<gene>
    <name evidence="3" type="primary">cobB</name>
    <name evidence="6" type="ORF">KDA27_06345</name>
</gene>
<sequence length="239" mass="26180">MKTIETPILVLTGAGISRESGVPTFRGADGLWKNYRAEELATPEAFARQPELVWEWYDWRRQAIAKCNPNAAHEVIVAIEDATGPGEFLLATQNVDGLHELAGSRNVRRLHGSIWHLRCVRCDHEELNRTVPLAPLPPPCPQCGSFLRPGVVWFGEGLDRVVLDAAFTAARTARTVLVIGTSSLVYPAAALPEIALESGAHVVEVNPEATPLSPYVAERLEGPAAELLPAWWRERAPTD</sequence>
<keyword evidence="3 4" id="KW-0479">Metal-binding</keyword>
<feature type="binding site" evidence="3 4">
    <location>
        <position position="140"/>
    </location>
    <ligand>
        <name>Zn(2+)</name>
        <dbReference type="ChEBI" id="CHEBI:29105"/>
    </ligand>
</feature>
<evidence type="ECO:0000256" key="1">
    <source>
        <dbReference type="ARBA" id="ARBA00022679"/>
    </source>
</evidence>
<feature type="binding site" evidence="3">
    <location>
        <begin position="93"/>
        <end position="96"/>
    </location>
    <ligand>
        <name>NAD(+)</name>
        <dbReference type="ChEBI" id="CHEBI:57540"/>
    </ligand>
</feature>
<keyword evidence="3" id="KW-0963">Cytoplasm</keyword>
<reference evidence="6" key="1">
    <citation type="submission" date="2020-04" db="EMBL/GenBank/DDBJ databases">
        <authorList>
            <person name="Zhang T."/>
        </authorList>
    </citation>
    <scope>NUCLEOTIDE SEQUENCE</scope>
    <source>
        <strain evidence="6">HKST-UBA02</strain>
    </source>
</reference>
<dbReference type="InterPro" id="IPR027546">
    <property type="entry name" value="Sirtuin_class_III"/>
</dbReference>
<dbReference type="GO" id="GO:0017136">
    <property type="term" value="F:histone deacetylase activity, NAD-dependent"/>
    <property type="evidence" value="ECO:0007669"/>
    <property type="project" value="TreeGrafter"/>
</dbReference>
<dbReference type="GO" id="GO:0005737">
    <property type="term" value="C:cytoplasm"/>
    <property type="evidence" value="ECO:0007669"/>
    <property type="project" value="UniProtKB-SubCell"/>
</dbReference>
<comment type="function">
    <text evidence="3">NAD-dependent lysine deacetylase and desuccinylase that specifically removes acetyl and succinyl groups on target proteins. Modulates the activities of several proteins which are inactive in their acylated form.</text>
</comment>
<feature type="binding site" evidence="3">
    <location>
        <position position="60"/>
    </location>
    <ligand>
        <name>substrate</name>
    </ligand>
</feature>
<feature type="binding site" evidence="3">
    <location>
        <position position="57"/>
    </location>
    <ligand>
        <name>substrate</name>
    </ligand>
</feature>
<organism evidence="6 7">
    <name type="scientific">Eiseniibacteriota bacterium</name>
    <dbReference type="NCBI Taxonomy" id="2212470"/>
    <lineage>
        <taxon>Bacteria</taxon>
        <taxon>Candidatus Eiseniibacteriota</taxon>
    </lineage>
</organism>
<dbReference type="InterPro" id="IPR003000">
    <property type="entry name" value="Sirtuin"/>
</dbReference>
<evidence type="ECO:0000256" key="2">
    <source>
        <dbReference type="ARBA" id="ARBA00023027"/>
    </source>
</evidence>
<dbReference type="InterPro" id="IPR026591">
    <property type="entry name" value="Sirtuin_cat_small_dom_sf"/>
</dbReference>
<feature type="binding site" evidence="3 4">
    <location>
        <position position="122"/>
    </location>
    <ligand>
        <name>Zn(2+)</name>
        <dbReference type="ChEBI" id="CHEBI:29105"/>
    </ligand>
</feature>
<comment type="similarity">
    <text evidence="3">Belongs to the sirtuin family. Class III subfamily.</text>
</comment>
<dbReference type="Pfam" id="PF02146">
    <property type="entry name" value="SIR2"/>
    <property type="match status" value="1"/>
</dbReference>
<comment type="catalytic activity">
    <reaction evidence="3">
        <text>N(6)-succinyl-L-lysyl-[protein] + NAD(+) + H2O = 2''-O-succinyl-ADP-D-ribose + nicotinamide + L-lysyl-[protein]</text>
        <dbReference type="Rhea" id="RHEA:47668"/>
        <dbReference type="Rhea" id="RHEA-COMP:9752"/>
        <dbReference type="Rhea" id="RHEA-COMP:11877"/>
        <dbReference type="ChEBI" id="CHEBI:15377"/>
        <dbReference type="ChEBI" id="CHEBI:17154"/>
        <dbReference type="ChEBI" id="CHEBI:29969"/>
        <dbReference type="ChEBI" id="CHEBI:57540"/>
        <dbReference type="ChEBI" id="CHEBI:87830"/>
        <dbReference type="ChEBI" id="CHEBI:87832"/>
    </reaction>
</comment>
<dbReference type="Gene3D" id="3.40.50.1220">
    <property type="entry name" value="TPP-binding domain"/>
    <property type="match status" value="1"/>
</dbReference>
<dbReference type="EC" id="2.3.1.286" evidence="3"/>
<proteinExistence type="inferred from homology"/>
<name>A0A956NBS1_UNCEI</name>
<evidence type="ECO:0000313" key="6">
    <source>
        <dbReference type="EMBL" id="MCA9755401.1"/>
    </source>
</evidence>
<keyword evidence="1" id="KW-0808">Transferase</keyword>
<feature type="domain" description="Deacetylase sirtuin-type" evidence="5">
    <location>
        <begin position="1"/>
        <end position="239"/>
    </location>
</feature>
<dbReference type="Proteomes" id="UP000739538">
    <property type="component" value="Unassembled WGS sequence"/>
</dbReference>
<feature type="binding site" evidence="3 4">
    <location>
        <position position="119"/>
    </location>
    <ligand>
        <name>Zn(2+)</name>
        <dbReference type="ChEBI" id="CHEBI:29105"/>
    </ligand>
</feature>
<feature type="binding site" evidence="3 4">
    <location>
        <position position="143"/>
    </location>
    <ligand>
        <name>Zn(2+)</name>
        <dbReference type="ChEBI" id="CHEBI:29105"/>
    </ligand>
</feature>
<dbReference type="CDD" id="cd01412">
    <property type="entry name" value="SIRT5_Af1_CobB"/>
    <property type="match status" value="1"/>
</dbReference>
<keyword evidence="3 4" id="KW-0862">Zinc</keyword>
<dbReference type="NCBIfam" id="NF001753">
    <property type="entry name" value="PRK00481.1-3"/>
    <property type="match status" value="1"/>
</dbReference>
<dbReference type="InterPro" id="IPR029035">
    <property type="entry name" value="DHS-like_NAD/FAD-binding_dom"/>
</dbReference>
<dbReference type="InterPro" id="IPR026590">
    <property type="entry name" value="Ssirtuin_cat_dom"/>
</dbReference>
<dbReference type="GO" id="GO:0008270">
    <property type="term" value="F:zinc ion binding"/>
    <property type="evidence" value="ECO:0007669"/>
    <property type="project" value="UniProtKB-UniRule"/>
</dbReference>
<keyword evidence="2 3" id="KW-0520">NAD</keyword>
<evidence type="ECO:0000259" key="5">
    <source>
        <dbReference type="PROSITE" id="PS50305"/>
    </source>
</evidence>
<feature type="binding site" evidence="3">
    <location>
        <position position="224"/>
    </location>
    <ligand>
        <name>NAD(+)</name>
        <dbReference type="ChEBI" id="CHEBI:57540"/>
    </ligand>
</feature>
<dbReference type="InterPro" id="IPR050134">
    <property type="entry name" value="NAD-dep_sirtuin_deacylases"/>
</dbReference>
<comment type="caution">
    <text evidence="3">Lacks conserved residue(s) required for the propagation of feature annotation.</text>
</comment>
<dbReference type="GO" id="GO:0036054">
    <property type="term" value="F:protein-malonyllysine demalonylase activity"/>
    <property type="evidence" value="ECO:0007669"/>
    <property type="project" value="InterPro"/>
</dbReference>
<dbReference type="HAMAP" id="MF_01121">
    <property type="entry name" value="Sirtuin_ClassIII"/>
    <property type="match status" value="1"/>
</dbReference>
<feature type="active site" description="Proton acceptor" evidence="3 4">
    <location>
        <position position="111"/>
    </location>
</feature>
<dbReference type="GO" id="GO:0036055">
    <property type="term" value="F:protein-succinyllysine desuccinylase activity"/>
    <property type="evidence" value="ECO:0007669"/>
    <property type="project" value="UniProtKB-UniRule"/>
</dbReference>
<reference evidence="6" key="2">
    <citation type="journal article" date="2021" name="Microbiome">
        <title>Successional dynamics and alternative stable states in a saline activated sludge microbial community over 9 years.</title>
        <authorList>
            <person name="Wang Y."/>
            <person name="Ye J."/>
            <person name="Ju F."/>
            <person name="Liu L."/>
            <person name="Boyd J.A."/>
            <person name="Deng Y."/>
            <person name="Parks D.H."/>
            <person name="Jiang X."/>
            <person name="Yin X."/>
            <person name="Woodcroft B.J."/>
            <person name="Tyson G.W."/>
            <person name="Hugenholtz P."/>
            <person name="Polz M.F."/>
            <person name="Zhang T."/>
        </authorList>
    </citation>
    <scope>NUCLEOTIDE SEQUENCE</scope>
    <source>
        <strain evidence="6">HKST-UBA02</strain>
    </source>
</reference>
<comment type="subcellular location">
    <subcellularLocation>
        <location evidence="3">Cytoplasm</location>
    </subcellularLocation>
</comment>
<dbReference type="GO" id="GO:0070403">
    <property type="term" value="F:NAD+ binding"/>
    <property type="evidence" value="ECO:0007669"/>
    <property type="project" value="UniProtKB-UniRule"/>
</dbReference>
<comment type="caution">
    <text evidence="6">The sequence shown here is derived from an EMBL/GenBank/DDBJ whole genome shotgun (WGS) entry which is preliminary data.</text>
</comment>
<evidence type="ECO:0000256" key="3">
    <source>
        <dbReference type="HAMAP-Rule" id="MF_01121"/>
    </source>
</evidence>
<comment type="catalytic activity">
    <reaction evidence="3">
        <text>N(6)-acetyl-L-lysyl-[protein] + NAD(+) + H2O = 2''-O-acetyl-ADP-D-ribose + nicotinamide + L-lysyl-[protein]</text>
        <dbReference type="Rhea" id="RHEA:43636"/>
        <dbReference type="Rhea" id="RHEA-COMP:9752"/>
        <dbReference type="Rhea" id="RHEA-COMP:10731"/>
        <dbReference type="ChEBI" id="CHEBI:15377"/>
        <dbReference type="ChEBI" id="CHEBI:17154"/>
        <dbReference type="ChEBI" id="CHEBI:29969"/>
        <dbReference type="ChEBI" id="CHEBI:57540"/>
        <dbReference type="ChEBI" id="CHEBI:61930"/>
        <dbReference type="ChEBI" id="CHEBI:83767"/>
        <dbReference type="EC" id="2.3.1.286"/>
    </reaction>
</comment>
<comment type="cofactor">
    <cofactor evidence="3">
        <name>Zn(2+)</name>
        <dbReference type="ChEBI" id="CHEBI:29105"/>
    </cofactor>
    <text evidence="3">Binds 1 zinc ion per subunit.</text>
</comment>
<dbReference type="PANTHER" id="PTHR11085:SF10">
    <property type="entry name" value="NAD-DEPENDENT PROTEIN DEACYLASE SIRTUIN-5, MITOCHONDRIAL-RELATED"/>
    <property type="match status" value="1"/>
</dbReference>
<dbReference type="Gene3D" id="3.30.1600.10">
    <property type="entry name" value="SIR2/SIRT2 'Small Domain"/>
    <property type="match status" value="1"/>
</dbReference>
<evidence type="ECO:0000256" key="4">
    <source>
        <dbReference type="PROSITE-ProRule" id="PRU00236"/>
    </source>
</evidence>
<evidence type="ECO:0000313" key="7">
    <source>
        <dbReference type="Proteomes" id="UP000739538"/>
    </source>
</evidence>
<dbReference type="EMBL" id="JAGQHS010000022">
    <property type="protein sequence ID" value="MCA9755401.1"/>
    <property type="molecule type" value="Genomic_DNA"/>
</dbReference>
<protein>
    <recommendedName>
        <fullName evidence="3">NAD-dependent protein deacylase</fullName>
        <ecNumber evidence="3">2.3.1.286</ecNumber>
    </recommendedName>
    <alternativeName>
        <fullName evidence="3">Regulatory protein SIR2 homolog</fullName>
    </alternativeName>
</protein>
<accession>A0A956NBS1</accession>
<dbReference type="SUPFAM" id="SSF52467">
    <property type="entry name" value="DHS-like NAD/FAD-binding domain"/>
    <property type="match status" value="1"/>
</dbReference>
<dbReference type="PANTHER" id="PTHR11085">
    <property type="entry name" value="NAD-DEPENDENT PROTEIN DEACYLASE SIRTUIN-5, MITOCHONDRIAL-RELATED"/>
    <property type="match status" value="1"/>
</dbReference>
<dbReference type="AlphaFoldDB" id="A0A956NBS1"/>